<name>A0A1F8BI93_9BACT</name>
<dbReference type="AlphaFoldDB" id="A0A1F8BI93"/>
<evidence type="ECO:0000313" key="2">
    <source>
        <dbReference type="Proteomes" id="UP000176725"/>
    </source>
</evidence>
<evidence type="ECO:0000313" key="1">
    <source>
        <dbReference type="EMBL" id="OGM63752.1"/>
    </source>
</evidence>
<accession>A0A1F8BI93</accession>
<dbReference type="Proteomes" id="UP000176725">
    <property type="component" value="Unassembled WGS sequence"/>
</dbReference>
<proteinExistence type="predicted"/>
<reference evidence="1 2" key="1">
    <citation type="journal article" date="2016" name="Nat. Commun.">
        <title>Thousands of microbial genomes shed light on interconnected biogeochemical processes in an aquifer system.</title>
        <authorList>
            <person name="Anantharaman K."/>
            <person name="Brown C.T."/>
            <person name="Hug L.A."/>
            <person name="Sharon I."/>
            <person name="Castelle C.J."/>
            <person name="Probst A.J."/>
            <person name="Thomas B.C."/>
            <person name="Singh A."/>
            <person name="Wilkins M.J."/>
            <person name="Karaoz U."/>
            <person name="Brodie E.L."/>
            <person name="Williams K.H."/>
            <person name="Hubbard S.S."/>
            <person name="Banfield J.F."/>
        </authorList>
    </citation>
    <scope>NUCLEOTIDE SEQUENCE [LARGE SCALE GENOMIC DNA]</scope>
</reference>
<gene>
    <name evidence="1" type="ORF">A2893_02100</name>
</gene>
<organism evidence="1 2">
    <name type="scientific">Candidatus Woesebacteria bacterium RIFCSPLOWO2_01_FULL_39_25</name>
    <dbReference type="NCBI Taxonomy" id="1802521"/>
    <lineage>
        <taxon>Bacteria</taxon>
        <taxon>Candidatus Woeseibacteriota</taxon>
    </lineage>
</organism>
<dbReference type="EMBL" id="MGHH01000015">
    <property type="protein sequence ID" value="OGM63752.1"/>
    <property type="molecule type" value="Genomic_DNA"/>
</dbReference>
<comment type="caution">
    <text evidence="1">The sequence shown here is derived from an EMBL/GenBank/DDBJ whole genome shotgun (WGS) entry which is preliminary data.</text>
</comment>
<dbReference type="STRING" id="1802521.A2893_02100"/>
<sequence length="116" mass="13810">MTLESQIKGSLELSRDFVNSLSRLDEASIAERVEQMTFNTAHHTLYRVVDCLRGQEHVDELYVYGKEEDREQLQRVHTLLKQRLERNPEDAERLKDIKHWLGPNGTTYYFDLEPYR</sequence>
<protein>
    <submittedName>
        <fullName evidence="1">Uncharacterized protein</fullName>
    </submittedName>
</protein>